<dbReference type="Proteomes" id="UP000528457">
    <property type="component" value="Unassembled WGS sequence"/>
</dbReference>
<keyword evidence="1" id="KW-0812">Transmembrane</keyword>
<comment type="caution">
    <text evidence="2">The sequence shown here is derived from an EMBL/GenBank/DDBJ whole genome shotgun (WGS) entry which is preliminary data.</text>
</comment>
<dbReference type="InParanoid" id="A0A7X0MX11"/>
<protein>
    <submittedName>
        <fullName evidence="2">Uncharacterized protein</fullName>
    </submittedName>
</protein>
<organism evidence="2 3">
    <name type="scientific">Pseudoteredinibacter isoporae</name>
    <dbReference type="NCBI Taxonomy" id="570281"/>
    <lineage>
        <taxon>Bacteria</taxon>
        <taxon>Pseudomonadati</taxon>
        <taxon>Pseudomonadota</taxon>
        <taxon>Gammaproteobacteria</taxon>
        <taxon>Cellvibrionales</taxon>
        <taxon>Cellvibrionaceae</taxon>
        <taxon>Pseudoteredinibacter</taxon>
    </lineage>
</organism>
<feature type="transmembrane region" description="Helical" evidence="1">
    <location>
        <begin position="104"/>
        <end position="127"/>
    </location>
</feature>
<feature type="transmembrane region" description="Helical" evidence="1">
    <location>
        <begin position="19"/>
        <end position="36"/>
    </location>
</feature>
<name>A0A7X0MX11_9GAMM</name>
<accession>A0A7X0MX11</accession>
<evidence type="ECO:0000313" key="2">
    <source>
        <dbReference type="EMBL" id="MBB6520397.1"/>
    </source>
</evidence>
<dbReference type="AlphaFoldDB" id="A0A7X0MX11"/>
<evidence type="ECO:0000313" key="3">
    <source>
        <dbReference type="Proteomes" id="UP000528457"/>
    </source>
</evidence>
<feature type="transmembrane region" description="Helical" evidence="1">
    <location>
        <begin position="71"/>
        <end position="92"/>
    </location>
</feature>
<keyword evidence="3" id="KW-1185">Reference proteome</keyword>
<feature type="transmembrane region" description="Helical" evidence="1">
    <location>
        <begin position="42"/>
        <end position="64"/>
    </location>
</feature>
<sequence length="136" mass="14826">MSPAASLLSFIKPSLAYQFNYLMLCIVWNVAGLILLSNGEQALGPTASVTTIIVLLGFAVAIGLGVWRWPYLYAVATVLLMFLASSAVLPAYTKDPSLWPSDYWRYGGALLNGLGALVCARGLLGFWQWRNRNAKP</sequence>
<evidence type="ECO:0000256" key="1">
    <source>
        <dbReference type="SAM" id="Phobius"/>
    </source>
</evidence>
<keyword evidence="1" id="KW-0472">Membrane</keyword>
<proteinExistence type="predicted"/>
<keyword evidence="1" id="KW-1133">Transmembrane helix</keyword>
<reference evidence="2 3" key="1">
    <citation type="submission" date="2020-08" db="EMBL/GenBank/DDBJ databases">
        <title>Genomic Encyclopedia of Type Strains, Phase IV (KMG-IV): sequencing the most valuable type-strain genomes for metagenomic binning, comparative biology and taxonomic classification.</title>
        <authorList>
            <person name="Goeker M."/>
        </authorList>
    </citation>
    <scope>NUCLEOTIDE SEQUENCE [LARGE SCALE GENOMIC DNA]</scope>
    <source>
        <strain evidence="2 3">DSM 22368</strain>
    </source>
</reference>
<dbReference type="RefSeq" id="WP_166851388.1">
    <property type="nucleotide sequence ID" value="NZ_JAAONY010000001.1"/>
</dbReference>
<dbReference type="EMBL" id="JACHHT010000001">
    <property type="protein sequence ID" value="MBB6520397.1"/>
    <property type="molecule type" value="Genomic_DNA"/>
</dbReference>
<gene>
    <name evidence="2" type="ORF">HNR48_000675</name>
</gene>